<evidence type="ECO:0000259" key="1">
    <source>
        <dbReference type="Pfam" id="PF03446"/>
    </source>
</evidence>
<dbReference type="PANTHER" id="PTHR43060:SF17">
    <property type="entry name" value="L-THREONATE DEHYDROGENASE"/>
    <property type="match status" value="1"/>
</dbReference>
<dbReference type="Pfam" id="PF14833">
    <property type="entry name" value="NAD_binding_11"/>
    <property type="match status" value="2"/>
</dbReference>
<dbReference type="SUPFAM" id="SSF48179">
    <property type="entry name" value="6-phosphogluconate dehydrogenase C-terminal domain-like"/>
    <property type="match status" value="1"/>
</dbReference>
<evidence type="ECO:0000313" key="3">
    <source>
        <dbReference type="EMBL" id="KPI35619.1"/>
    </source>
</evidence>
<dbReference type="Gene3D" id="3.40.50.720">
    <property type="entry name" value="NAD(P)-binding Rossmann-like Domain"/>
    <property type="match status" value="1"/>
</dbReference>
<dbReference type="Pfam" id="PF03446">
    <property type="entry name" value="NAD_binding_2"/>
    <property type="match status" value="1"/>
</dbReference>
<sequence>MSPMKVSVAGLGAIGYGMAISLIRAGFDVTSYDINEAVLERFKATGRRTASSIRALADGAGTFICVVATAEQALRVIFDKTSGALSTLPHGSTIILAITARPDFVSGLQEQIEGFGRDDVTIIDCPVSGGEARANSGTLSLMYSGKNEAVLSKSESVLRAIGTNLYEIPGGLGAASQVKFVHQIFVGVNIVAAVEMSALARSAGMNIRQVHASVMHGEAASWLFDQRVSHLLDAKSVPASSLRIITKDMGMISAYCREHRIGLPTAMMADQLLKTAAFRAWDLGDDTSVINLYGSATDYGRIEKAQLSPEDIGILLLGIHTAASIEVLRFAQHFKIDEALLLSVVKEAAGANKAFDAVVRRFPLNAAKEQRFAGEQLQALQAQMVTILGRVSEHNFPQPLCSVACQVVQLAGDGLHC</sequence>
<comment type="caution">
    <text evidence="3">The sequence shown here is derived from an EMBL/GenBank/DDBJ whole genome shotgun (WGS) entry which is preliminary data.</text>
</comment>
<dbReference type="InterPro" id="IPR006115">
    <property type="entry name" value="6PGDH_NADP-bd"/>
</dbReference>
<keyword evidence="4" id="KW-1185">Reference proteome</keyword>
<dbReference type="Proteomes" id="UP000038010">
    <property type="component" value="Unassembled WGS sequence"/>
</dbReference>
<proteinExistence type="predicted"/>
<dbReference type="RefSeq" id="XP_017995582.1">
    <property type="nucleotide sequence ID" value="XM_018144986.1"/>
</dbReference>
<dbReference type="OrthoDB" id="48988at2759"/>
<dbReference type="STRING" id="1664694.A0A0N0NIM5"/>
<dbReference type="InterPro" id="IPR008927">
    <property type="entry name" value="6-PGluconate_DH-like_C_sf"/>
</dbReference>
<feature type="domain" description="6-phosphogluconate dehydrogenase NADP-binding" evidence="1">
    <location>
        <begin position="5"/>
        <end position="166"/>
    </location>
</feature>
<dbReference type="InterPro" id="IPR036291">
    <property type="entry name" value="NAD(P)-bd_dom_sf"/>
</dbReference>
<dbReference type="Gene3D" id="1.10.1040.10">
    <property type="entry name" value="N-(1-d-carboxylethyl)-l-norvaline Dehydrogenase, domain 2"/>
    <property type="match status" value="2"/>
</dbReference>
<dbReference type="AlphaFoldDB" id="A0A0N0NIM5"/>
<dbReference type="InterPro" id="IPR013328">
    <property type="entry name" value="6PGD_dom2"/>
</dbReference>
<protein>
    <submittedName>
        <fullName evidence="3">Putative oxido YgbJ</fullName>
    </submittedName>
</protein>
<feature type="domain" description="3-hydroxyisobutyrate dehydrogenase-like NAD-binding" evidence="2">
    <location>
        <begin position="315"/>
        <end position="411"/>
    </location>
</feature>
<feature type="domain" description="3-hydroxyisobutyrate dehydrogenase-like NAD-binding" evidence="2">
    <location>
        <begin position="173"/>
        <end position="293"/>
    </location>
</feature>
<dbReference type="GeneID" id="28736866"/>
<organism evidence="3 4">
    <name type="scientific">Cyphellophora attinorum</name>
    <dbReference type="NCBI Taxonomy" id="1664694"/>
    <lineage>
        <taxon>Eukaryota</taxon>
        <taxon>Fungi</taxon>
        <taxon>Dikarya</taxon>
        <taxon>Ascomycota</taxon>
        <taxon>Pezizomycotina</taxon>
        <taxon>Eurotiomycetes</taxon>
        <taxon>Chaetothyriomycetidae</taxon>
        <taxon>Chaetothyriales</taxon>
        <taxon>Cyphellophoraceae</taxon>
        <taxon>Cyphellophora</taxon>
    </lineage>
</organism>
<dbReference type="SUPFAM" id="SSF51735">
    <property type="entry name" value="NAD(P)-binding Rossmann-fold domains"/>
    <property type="match status" value="1"/>
</dbReference>
<dbReference type="InterPro" id="IPR029154">
    <property type="entry name" value="HIBADH-like_NADP-bd"/>
</dbReference>
<name>A0A0N0NIM5_9EURO</name>
<reference evidence="3 4" key="1">
    <citation type="submission" date="2015-06" db="EMBL/GenBank/DDBJ databases">
        <title>Draft genome of the ant-associated black yeast Phialophora attae CBS 131958.</title>
        <authorList>
            <person name="Moreno L.F."/>
            <person name="Stielow B.J."/>
            <person name="de Hoog S."/>
            <person name="Vicente V.A."/>
            <person name="Weiss V.A."/>
            <person name="de Vries M."/>
            <person name="Cruz L.M."/>
            <person name="Souza E.M."/>
        </authorList>
    </citation>
    <scope>NUCLEOTIDE SEQUENCE [LARGE SCALE GENOMIC DNA]</scope>
    <source>
        <strain evidence="3 4">CBS 131958</strain>
    </source>
</reference>
<evidence type="ECO:0000259" key="2">
    <source>
        <dbReference type="Pfam" id="PF14833"/>
    </source>
</evidence>
<accession>A0A0N0NIM5</accession>
<evidence type="ECO:0000313" key="4">
    <source>
        <dbReference type="Proteomes" id="UP000038010"/>
    </source>
</evidence>
<gene>
    <name evidence="3" type="ORF">AB675_4822</name>
</gene>
<dbReference type="VEuPathDB" id="FungiDB:AB675_4822"/>
<dbReference type="GO" id="GO:0050661">
    <property type="term" value="F:NADP binding"/>
    <property type="evidence" value="ECO:0007669"/>
    <property type="project" value="InterPro"/>
</dbReference>
<dbReference type="PANTHER" id="PTHR43060">
    <property type="entry name" value="3-HYDROXYISOBUTYRATE DEHYDROGENASE-LIKE 1, MITOCHONDRIAL-RELATED"/>
    <property type="match status" value="1"/>
</dbReference>
<dbReference type="EMBL" id="LFJN01000038">
    <property type="protein sequence ID" value="KPI35619.1"/>
    <property type="molecule type" value="Genomic_DNA"/>
</dbReference>
<dbReference type="GO" id="GO:0051287">
    <property type="term" value="F:NAD binding"/>
    <property type="evidence" value="ECO:0007669"/>
    <property type="project" value="InterPro"/>
</dbReference>